<dbReference type="PROSITE" id="PS50011">
    <property type="entry name" value="PROTEIN_KINASE_DOM"/>
    <property type="match status" value="1"/>
</dbReference>
<evidence type="ECO:0000313" key="5">
    <source>
        <dbReference type="EMBL" id="TPX18290.1"/>
    </source>
</evidence>
<dbReference type="InterPro" id="IPR011990">
    <property type="entry name" value="TPR-like_helical_dom_sf"/>
</dbReference>
<evidence type="ECO:0000313" key="6">
    <source>
        <dbReference type="Proteomes" id="UP000319257"/>
    </source>
</evidence>
<dbReference type="Pfam" id="PF13424">
    <property type="entry name" value="TPR_12"/>
    <property type="match status" value="3"/>
</dbReference>
<dbReference type="InParanoid" id="A0A507BNF9"/>
<dbReference type="Pfam" id="PF00069">
    <property type="entry name" value="Pkinase"/>
    <property type="match status" value="1"/>
</dbReference>
<evidence type="ECO:0000256" key="1">
    <source>
        <dbReference type="ARBA" id="ARBA00022741"/>
    </source>
</evidence>
<dbReference type="InterPro" id="IPR000719">
    <property type="entry name" value="Prot_kinase_dom"/>
</dbReference>
<dbReference type="SUPFAM" id="SSF56112">
    <property type="entry name" value="Protein kinase-like (PK-like)"/>
    <property type="match status" value="1"/>
</dbReference>
<protein>
    <recommendedName>
        <fullName evidence="4">Protein kinase domain-containing protein</fullName>
    </recommendedName>
</protein>
<gene>
    <name evidence="5" type="ORF">E0L32_011788</name>
</gene>
<keyword evidence="1 3" id="KW-0547">Nucleotide-binding</keyword>
<dbReference type="Gene3D" id="1.10.510.10">
    <property type="entry name" value="Transferase(Phosphotransferase) domain 1"/>
    <property type="match status" value="1"/>
</dbReference>
<dbReference type="SMART" id="SM00220">
    <property type="entry name" value="S_TKc"/>
    <property type="match status" value="1"/>
</dbReference>
<feature type="domain" description="Protein kinase" evidence="4">
    <location>
        <begin position="52"/>
        <end position="388"/>
    </location>
</feature>
<dbReference type="Gene3D" id="1.25.40.10">
    <property type="entry name" value="Tetratricopeptide repeat domain"/>
    <property type="match status" value="3"/>
</dbReference>
<sequence length="1101" mass="125503">MSYASSFTAALPPSTLQIVSTSDHKQRTEYDLLKFLATVQAFQVQILSISWQHGRDPIGQGGTARVLETPVNVNTSLAFKHVAYQLVATQPHNHASTQYGLDSYQLLMDAVSALPESQVFRLLTVEVVALLHPIIRRHPNIAQLQGICFEVSPGDQRPWPVLVFEKSSLGDLLSFLASPVGRATGMDARIRLCADVVWAIAYMHMHGILHGDIKPENVLVFPESDGQGCNARVTDFGFSTLQLSGQASCRLKLPMSRPWNAPEHDRLSREWTLTEAMRADIFSLSMLCLWILFEPYLMGAKPRAEDVKQFCPDLVGLDAAMENINDLKLDRTLPVVAQRLLELEVGSLDQGQRYALTNFFELGLSTDPLDRDRVDLQEFLRGVQPTWIRDMSPRQDLARDLSLQVSASDFKSFHRCDYRLRSHIAHCIRDRHQTNPAEFRVQLALCYYTGFGFVRDESRAESILQGSNLKVQDLQDILRQGLENERYRATQWFYNLSQSGSVGTEAQAFANIYLEHRMLAEAEAYLNQERRDLTAVLGAQSNPVNDVSQALSAVYMAQSMFEEAELLTKEVYQKIEREKGSESQPTLEIMSQLAGLYLVQERWLEALALQEQVAEKLYTMLGDESEEVLQAWNVLALIYSSLGRVDECESLQRQVLETSTKVLGPEHEYTLASMCNLANTYCEAGREEEAISLQERTLETYRQILPAGHPDVLRAMRNLAVMYSTVDRWDDAEALLSKALADTQAIFGERHRNALLCLGSLAVVYRGRDRVEDAEALQIEILQARKDLLGDDHTETIASKQSLVLTYQEQRRWQEAERLQEEAVETQGKIMKPEHPLVMEGIVKLAIIYWNRRRLADANELFNRILDMRVKVFKEDDLRTLDVMELLATTMRSEGRSKTAESLLAQVIDKRRVKQGEKAPTTLKSMSELAWAYWIQERWQDAEELHSKVLEARREMWGEEHRLTLDSESGLAAALAGQGRWGEAEDLWTRVIEKGERVWGPKHFRLMDCRERLAKMYLKQKRWQEAAELYQSVVQDRSAAAVVEPRDMRSARVGLAWAYMGQGRGLEATVLLKQAMEEESEDHQPALLRRNYRHLAENLRR</sequence>
<dbReference type="PANTHER" id="PTHR46082:SF6">
    <property type="entry name" value="AAA+ ATPASE DOMAIN-CONTAINING PROTEIN-RELATED"/>
    <property type="match status" value="1"/>
</dbReference>
<reference evidence="5 6" key="1">
    <citation type="submission" date="2019-06" db="EMBL/GenBank/DDBJ databases">
        <title>Draft genome sequence of the filamentous fungus Phialemoniopsis curvata isolated from diesel fuel.</title>
        <authorList>
            <person name="Varaljay V.A."/>
            <person name="Lyon W.J."/>
            <person name="Crouch A.L."/>
            <person name="Drake C.E."/>
            <person name="Hollomon J.M."/>
            <person name="Nadeau L.J."/>
            <person name="Nunn H.S."/>
            <person name="Stevenson B.S."/>
            <person name="Bojanowski C.L."/>
            <person name="Crookes-Goodson W.J."/>
        </authorList>
    </citation>
    <scope>NUCLEOTIDE SEQUENCE [LARGE SCALE GENOMIC DNA]</scope>
    <source>
        <strain evidence="5 6">D216</strain>
    </source>
</reference>
<dbReference type="SMART" id="SM00028">
    <property type="entry name" value="TPR"/>
    <property type="match status" value="7"/>
</dbReference>
<evidence type="ECO:0000256" key="2">
    <source>
        <dbReference type="ARBA" id="ARBA00022840"/>
    </source>
</evidence>
<dbReference type="GO" id="GO:0005524">
    <property type="term" value="F:ATP binding"/>
    <property type="evidence" value="ECO:0007669"/>
    <property type="project" value="UniProtKB-UniRule"/>
</dbReference>
<dbReference type="PROSITE" id="PS00107">
    <property type="entry name" value="PROTEIN_KINASE_ATP"/>
    <property type="match status" value="1"/>
</dbReference>
<dbReference type="Proteomes" id="UP000319257">
    <property type="component" value="Unassembled WGS sequence"/>
</dbReference>
<dbReference type="GO" id="GO:0004672">
    <property type="term" value="F:protein kinase activity"/>
    <property type="evidence" value="ECO:0007669"/>
    <property type="project" value="InterPro"/>
</dbReference>
<dbReference type="PROSITE" id="PS00108">
    <property type="entry name" value="PROTEIN_KINASE_ST"/>
    <property type="match status" value="1"/>
</dbReference>
<dbReference type="STRING" id="1093900.A0A507BNF9"/>
<dbReference type="InterPro" id="IPR011009">
    <property type="entry name" value="Kinase-like_dom_sf"/>
</dbReference>
<dbReference type="InterPro" id="IPR053137">
    <property type="entry name" value="NLR-like"/>
</dbReference>
<dbReference type="InterPro" id="IPR008271">
    <property type="entry name" value="Ser/Thr_kinase_AS"/>
</dbReference>
<evidence type="ECO:0000259" key="4">
    <source>
        <dbReference type="PROSITE" id="PS50011"/>
    </source>
</evidence>
<proteinExistence type="predicted"/>
<dbReference type="SUPFAM" id="SSF48452">
    <property type="entry name" value="TPR-like"/>
    <property type="match status" value="4"/>
</dbReference>
<feature type="binding site" evidence="3">
    <location>
        <position position="80"/>
    </location>
    <ligand>
        <name>ATP</name>
        <dbReference type="ChEBI" id="CHEBI:30616"/>
    </ligand>
</feature>
<dbReference type="PANTHER" id="PTHR46082">
    <property type="entry name" value="ATP/GTP-BINDING PROTEIN-RELATED"/>
    <property type="match status" value="1"/>
</dbReference>
<dbReference type="InterPro" id="IPR017441">
    <property type="entry name" value="Protein_kinase_ATP_BS"/>
</dbReference>
<accession>A0A507BNF9</accession>
<dbReference type="OrthoDB" id="626167at2759"/>
<evidence type="ECO:0000256" key="3">
    <source>
        <dbReference type="PROSITE-ProRule" id="PRU10141"/>
    </source>
</evidence>
<dbReference type="Pfam" id="PF13374">
    <property type="entry name" value="TPR_10"/>
    <property type="match status" value="2"/>
</dbReference>
<name>A0A507BNF9_9PEZI</name>
<dbReference type="RefSeq" id="XP_031000001.1">
    <property type="nucleotide sequence ID" value="XM_031134556.1"/>
</dbReference>
<keyword evidence="6" id="KW-1185">Reference proteome</keyword>
<dbReference type="AlphaFoldDB" id="A0A507BNF9"/>
<keyword evidence="2 3" id="KW-0067">ATP-binding</keyword>
<dbReference type="GeneID" id="41979235"/>
<dbReference type="InterPro" id="IPR019734">
    <property type="entry name" value="TPR_rpt"/>
</dbReference>
<comment type="caution">
    <text evidence="5">The sequence shown here is derived from an EMBL/GenBank/DDBJ whole genome shotgun (WGS) entry which is preliminary data.</text>
</comment>
<dbReference type="EMBL" id="SKBQ01000119">
    <property type="protein sequence ID" value="TPX18290.1"/>
    <property type="molecule type" value="Genomic_DNA"/>
</dbReference>
<organism evidence="5 6">
    <name type="scientific">Thyridium curvatum</name>
    <dbReference type="NCBI Taxonomy" id="1093900"/>
    <lineage>
        <taxon>Eukaryota</taxon>
        <taxon>Fungi</taxon>
        <taxon>Dikarya</taxon>
        <taxon>Ascomycota</taxon>
        <taxon>Pezizomycotina</taxon>
        <taxon>Sordariomycetes</taxon>
        <taxon>Sordariomycetidae</taxon>
        <taxon>Thyridiales</taxon>
        <taxon>Thyridiaceae</taxon>
        <taxon>Thyridium</taxon>
    </lineage>
</organism>